<protein>
    <submittedName>
        <fullName evidence="1">Uncharacterized protein</fullName>
    </submittedName>
</protein>
<evidence type="ECO:0000313" key="1">
    <source>
        <dbReference type="EMBL" id="KAK7330928.1"/>
    </source>
</evidence>
<name>A0AAN9LB01_CANGL</name>
<sequence length="76" mass="8526">MDTWLRPHDDAMEAGLGLMGTQIQELLKEFGTFQGGATSIRQNRSLRMAYEGRDVFCINQSYVGKRNFDGIGVLRG</sequence>
<comment type="caution">
    <text evidence="1">The sequence shown here is derived from an EMBL/GenBank/DDBJ whole genome shotgun (WGS) entry which is preliminary data.</text>
</comment>
<gene>
    <name evidence="1" type="ORF">VNO77_25134</name>
</gene>
<keyword evidence="2" id="KW-1185">Reference proteome</keyword>
<dbReference type="EMBL" id="JAYMYQ010000005">
    <property type="protein sequence ID" value="KAK7330928.1"/>
    <property type="molecule type" value="Genomic_DNA"/>
</dbReference>
<dbReference type="AlphaFoldDB" id="A0AAN9LB01"/>
<dbReference type="Proteomes" id="UP001367508">
    <property type="component" value="Unassembled WGS sequence"/>
</dbReference>
<proteinExistence type="predicted"/>
<evidence type="ECO:0000313" key="2">
    <source>
        <dbReference type="Proteomes" id="UP001367508"/>
    </source>
</evidence>
<organism evidence="1 2">
    <name type="scientific">Canavalia gladiata</name>
    <name type="common">Sword bean</name>
    <name type="synonym">Dolichos gladiatus</name>
    <dbReference type="NCBI Taxonomy" id="3824"/>
    <lineage>
        <taxon>Eukaryota</taxon>
        <taxon>Viridiplantae</taxon>
        <taxon>Streptophyta</taxon>
        <taxon>Embryophyta</taxon>
        <taxon>Tracheophyta</taxon>
        <taxon>Spermatophyta</taxon>
        <taxon>Magnoliopsida</taxon>
        <taxon>eudicotyledons</taxon>
        <taxon>Gunneridae</taxon>
        <taxon>Pentapetalae</taxon>
        <taxon>rosids</taxon>
        <taxon>fabids</taxon>
        <taxon>Fabales</taxon>
        <taxon>Fabaceae</taxon>
        <taxon>Papilionoideae</taxon>
        <taxon>50 kb inversion clade</taxon>
        <taxon>NPAAA clade</taxon>
        <taxon>indigoferoid/millettioid clade</taxon>
        <taxon>Phaseoleae</taxon>
        <taxon>Canavalia</taxon>
    </lineage>
</organism>
<accession>A0AAN9LB01</accession>
<reference evidence="1 2" key="1">
    <citation type="submission" date="2024-01" db="EMBL/GenBank/DDBJ databases">
        <title>The genomes of 5 underutilized Papilionoideae crops provide insights into root nodulation and disease resistanc.</title>
        <authorList>
            <person name="Jiang F."/>
        </authorList>
    </citation>
    <scope>NUCLEOTIDE SEQUENCE [LARGE SCALE GENOMIC DNA]</scope>
    <source>
        <strain evidence="1">LVBAO_FW01</strain>
        <tissue evidence="1">Leaves</tissue>
    </source>
</reference>